<dbReference type="EMBL" id="JQBQ01000005">
    <property type="protein sequence ID" value="KRN92708.1"/>
    <property type="molecule type" value="Genomic_DNA"/>
</dbReference>
<protein>
    <submittedName>
        <fullName evidence="1">Uncharacterized protein</fullName>
    </submittedName>
</protein>
<sequence length="92" mass="10414">MLVRKIVKAAFYCGIGLVVGKTISSQKHKNDVKKILSANYMDDRTKVELMQDLNGIKVDHKKDKKIQLDKNLNTVKNKSVILAKKVAYKLAK</sequence>
<reference evidence="1 2" key="1">
    <citation type="journal article" date="2015" name="Genome Announc.">
        <title>Expanding the biotechnology potential of lactobacilli through comparative genomics of 213 strains and associated genera.</title>
        <authorList>
            <person name="Sun Z."/>
            <person name="Harris H.M."/>
            <person name="McCann A."/>
            <person name="Guo C."/>
            <person name="Argimon S."/>
            <person name="Zhang W."/>
            <person name="Yang X."/>
            <person name="Jeffery I.B."/>
            <person name="Cooney J.C."/>
            <person name="Kagawa T.F."/>
            <person name="Liu W."/>
            <person name="Song Y."/>
            <person name="Salvetti E."/>
            <person name="Wrobel A."/>
            <person name="Rasinkangas P."/>
            <person name="Parkhill J."/>
            <person name="Rea M.C."/>
            <person name="O'Sullivan O."/>
            <person name="Ritari J."/>
            <person name="Douillard F.P."/>
            <person name="Paul Ross R."/>
            <person name="Yang R."/>
            <person name="Briner A.E."/>
            <person name="Felis G.E."/>
            <person name="de Vos W.M."/>
            <person name="Barrangou R."/>
            <person name="Klaenhammer T.R."/>
            <person name="Caufield P.W."/>
            <person name="Cui Y."/>
            <person name="Zhang H."/>
            <person name="O'Toole P.W."/>
        </authorList>
    </citation>
    <scope>NUCLEOTIDE SEQUENCE [LARGE SCALE GENOMIC DNA]</scope>
    <source>
        <strain evidence="1 2">DSM 16698</strain>
    </source>
</reference>
<proteinExistence type="predicted"/>
<evidence type="ECO:0000313" key="1">
    <source>
        <dbReference type="EMBL" id="KRN92708.1"/>
    </source>
</evidence>
<dbReference type="PATRIC" id="fig|695563.3.peg.1488"/>
<name>A0A0R2L2C4_LACAM</name>
<organism evidence="1 2">
    <name type="scientific">Lactobacillus amylovorus subsp. animalium DSM 16698</name>
    <dbReference type="NCBI Taxonomy" id="695563"/>
    <lineage>
        <taxon>Bacteria</taxon>
        <taxon>Bacillati</taxon>
        <taxon>Bacillota</taxon>
        <taxon>Bacilli</taxon>
        <taxon>Lactobacillales</taxon>
        <taxon>Lactobacillaceae</taxon>
        <taxon>Lactobacillus</taxon>
        <taxon>Lactobacillus amylovorus subsp. animalium</taxon>
    </lineage>
</organism>
<comment type="caution">
    <text evidence="1">The sequence shown here is derived from an EMBL/GenBank/DDBJ whole genome shotgun (WGS) entry which is preliminary data.</text>
</comment>
<dbReference type="RefSeq" id="WP_013641971.1">
    <property type="nucleotide sequence ID" value="NZ_JQBQ01000005.1"/>
</dbReference>
<gene>
    <name evidence="1" type="ORF">IV44_GL001423</name>
</gene>
<dbReference type="GeneID" id="66523900"/>
<dbReference type="Proteomes" id="UP000051529">
    <property type="component" value="Unassembled WGS sequence"/>
</dbReference>
<dbReference type="AlphaFoldDB" id="A0A0R2L2C4"/>
<evidence type="ECO:0000313" key="2">
    <source>
        <dbReference type="Proteomes" id="UP000051529"/>
    </source>
</evidence>
<accession>A0A0R2L2C4</accession>